<evidence type="ECO:0000313" key="3">
    <source>
        <dbReference type="Proteomes" id="UP000592294"/>
    </source>
</evidence>
<feature type="transmembrane region" description="Helical" evidence="1">
    <location>
        <begin position="110"/>
        <end position="128"/>
    </location>
</feature>
<dbReference type="Gene3D" id="1.20.1420.30">
    <property type="entry name" value="NCX, central ion-binding region"/>
    <property type="match status" value="1"/>
</dbReference>
<feature type="transmembrane region" description="Helical" evidence="1">
    <location>
        <begin position="62"/>
        <end position="80"/>
    </location>
</feature>
<evidence type="ECO:0000256" key="1">
    <source>
        <dbReference type="SAM" id="Phobius"/>
    </source>
</evidence>
<reference evidence="2 3" key="1">
    <citation type="submission" date="2020-06" db="EMBL/GenBank/DDBJ databases">
        <title>Whole-genome sequence of Allochromatium humboldtianum DSM 21881, type strain.</title>
        <authorList>
            <person name="Kyndt J.A."/>
            <person name="Meyer T.E."/>
        </authorList>
    </citation>
    <scope>NUCLEOTIDE SEQUENCE [LARGE SCALE GENOMIC DNA]</scope>
    <source>
        <strain evidence="2 3">DSM 21881</strain>
    </source>
</reference>
<keyword evidence="1" id="KW-0472">Membrane</keyword>
<feature type="transmembrane region" description="Helical" evidence="1">
    <location>
        <begin position="87"/>
        <end position="104"/>
    </location>
</feature>
<comment type="caution">
    <text evidence="2">The sequence shown here is derived from an EMBL/GenBank/DDBJ whole genome shotgun (WGS) entry which is preliminary data.</text>
</comment>
<gene>
    <name evidence="2" type="ORF">HW932_07010</name>
</gene>
<feature type="transmembrane region" description="Helical" evidence="1">
    <location>
        <begin position="6"/>
        <end position="25"/>
    </location>
</feature>
<name>A0A850R6Q6_9GAMM</name>
<dbReference type="AlphaFoldDB" id="A0A850R6Q6"/>
<dbReference type="EMBL" id="JABZEO010000004">
    <property type="protein sequence ID" value="NVZ09008.1"/>
    <property type="molecule type" value="Genomic_DNA"/>
</dbReference>
<accession>A0A850R6Q6</accession>
<protein>
    <submittedName>
        <fullName evidence="2">Uncharacterized protein</fullName>
    </submittedName>
</protein>
<keyword evidence="1" id="KW-1133">Transmembrane helix</keyword>
<dbReference type="RefSeq" id="WP_176975783.1">
    <property type="nucleotide sequence ID" value="NZ_JABZEO010000004.1"/>
</dbReference>
<keyword evidence="1" id="KW-0812">Transmembrane</keyword>
<evidence type="ECO:0000313" key="2">
    <source>
        <dbReference type="EMBL" id="NVZ09008.1"/>
    </source>
</evidence>
<keyword evidence="3" id="KW-1185">Reference proteome</keyword>
<feature type="transmembrane region" description="Helical" evidence="1">
    <location>
        <begin position="200"/>
        <end position="221"/>
    </location>
</feature>
<sequence>MPDWSLSLAVLILGLIGLVLGSAGVQGAIGASGCRFSPWQALVAMLPAMAVTLQAIGSDASTLGLGAIIGVHVLGVLLAIRRFSSRLRAWSLIGAAIGVWGLGFDGRLGRVDGGVLVLLCLLYLAWMTRAARQSASPRDDGKTQAAAVDAGQPTRLVRSRWRIWVVISRFCLGLILLAVGARVLAMGALDLALVLDLDDWTLGLMLVAPVGVLAGWAPILLARPRPDEGASRLIAPGFAVDFNLVNLLGLVGLTALTAPGGLPFTRETLLVSWLLVILTSILAAAALIRAEPA</sequence>
<proteinExistence type="predicted"/>
<dbReference type="Proteomes" id="UP000592294">
    <property type="component" value="Unassembled WGS sequence"/>
</dbReference>
<organism evidence="2 3">
    <name type="scientific">Allochromatium humboldtianum</name>
    <dbReference type="NCBI Taxonomy" id="504901"/>
    <lineage>
        <taxon>Bacteria</taxon>
        <taxon>Pseudomonadati</taxon>
        <taxon>Pseudomonadota</taxon>
        <taxon>Gammaproteobacteria</taxon>
        <taxon>Chromatiales</taxon>
        <taxon>Chromatiaceae</taxon>
        <taxon>Allochromatium</taxon>
    </lineage>
</organism>
<feature type="transmembrane region" description="Helical" evidence="1">
    <location>
        <begin position="233"/>
        <end position="258"/>
    </location>
</feature>
<dbReference type="InterPro" id="IPR044880">
    <property type="entry name" value="NCX_ion-bd_dom_sf"/>
</dbReference>
<feature type="transmembrane region" description="Helical" evidence="1">
    <location>
        <begin position="163"/>
        <end position="188"/>
    </location>
</feature>
<feature type="transmembrane region" description="Helical" evidence="1">
    <location>
        <begin position="270"/>
        <end position="288"/>
    </location>
</feature>